<dbReference type="AlphaFoldDB" id="A0A8H8T3X6"/>
<evidence type="ECO:0000259" key="2">
    <source>
        <dbReference type="PROSITE" id="PS50127"/>
    </source>
</evidence>
<organism evidence="3 4">
    <name type="scientific">Rhizoctonia solani</name>
    <dbReference type="NCBI Taxonomy" id="456999"/>
    <lineage>
        <taxon>Eukaryota</taxon>
        <taxon>Fungi</taxon>
        <taxon>Dikarya</taxon>
        <taxon>Basidiomycota</taxon>
        <taxon>Agaricomycotina</taxon>
        <taxon>Agaricomycetes</taxon>
        <taxon>Cantharellales</taxon>
        <taxon>Ceratobasidiaceae</taxon>
        <taxon>Rhizoctonia</taxon>
    </lineage>
</organism>
<accession>A0A8H8T3X6</accession>
<dbReference type="Gene3D" id="3.10.110.10">
    <property type="entry name" value="Ubiquitin Conjugating Enzyme"/>
    <property type="match status" value="1"/>
</dbReference>
<proteinExistence type="predicted"/>
<dbReference type="Proteomes" id="UP000650533">
    <property type="component" value="Chromosome 16"/>
</dbReference>
<evidence type="ECO:0000313" key="4">
    <source>
        <dbReference type="Proteomes" id="UP000650533"/>
    </source>
</evidence>
<dbReference type="SMART" id="SM00212">
    <property type="entry name" value="UBCc"/>
    <property type="match status" value="1"/>
</dbReference>
<protein>
    <submittedName>
        <fullName evidence="3">Ubiquitin-conjugating enzyme</fullName>
    </submittedName>
</protein>
<dbReference type="RefSeq" id="XP_043187801.1">
    <property type="nucleotide sequence ID" value="XM_043321978.1"/>
</dbReference>
<dbReference type="InterPro" id="IPR000608">
    <property type="entry name" value="UBC"/>
</dbReference>
<name>A0A8H8T3X6_9AGAM</name>
<dbReference type="EMBL" id="CP059673">
    <property type="protein sequence ID" value="QRW27564.1"/>
    <property type="molecule type" value="Genomic_DNA"/>
</dbReference>
<sequence length="254" mass="28303">MSFLSTMSHPQLASFDPFAAHPFTSGGTPPELSPLQTPVAWGQDMLPTPPRSPSQSPAPSPMDMPEVPIYAPKPTFKIAGQGVFEQYDRGCITPDLVPHIPYSHDTWRGPSKLTTIVEAFGSSIILQDDSPYKKGVFKFKVELPTEYPFKAPIVTFQTKIYHPGINDEGQICLPLLRDEWKPATSMSTVLSTISDKVNNPSPDDPYEPAIAAQLKDNKPEFLAKAQEWTKQYVYISEKNRSRHQQKLSRHALAP</sequence>
<evidence type="ECO:0000313" key="3">
    <source>
        <dbReference type="EMBL" id="QRW27564.1"/>
    </source>
</evidence>
<evidence type="ECO:0000256" key="1">
    <source>
        <dbReference type="SAM" id="MobiDB-lite"/>
    </source>
</evidence>
<dbReference type="PROSITE" id="PS50127">
    <property type="entry name" value="UBC_2"/>
    <property type="match status" value="1"/>
</dbReference>
<dbReference type="PANTHER" id="PTHR24068">
    <property type="entry name" value="UBIQUITIN-CONJUGATING ENZYME E2"/>
    <property type="match status" value="1"/>
</dbReference>
<gene>
    <name evidence="3" type="ORF">RhiXN_02159</name>
</gene>
<dbReference type="KEGG" id="rsx:RhiXN_02159"/>
<dbReference type="GeneID" id="67024441"/>
<dbReference type="InterPro" id="IPR016135">
    <property type="entry name" value="UBQ-conjugating_enzyme/RWD"/>
</dbReference>
<feature type="domain" description="UBC core" evidence="2">
    <location>
        <begin position="78"/>
        <end position="234"/>
    </location>
</feature>
<dbReference type="Pfam" id="PF00179">
    <property type="entry name" value="UQ_con"/>
    <property type="match status" value="1"/>
</dbReference>
<dbReference type="SUPFAM" id="SSF54495">
    <property type="entry name" value="UBC-like"/>
    <property type="match status" value="1"/>
</dbReference>
<feature type="compositionally biased region" description="Pro residues" evidence="1">
    <location>
        <begin position="47"/>
        <end position="62"/>
    </location>
</feature>
<reference evidence="3" key="1">
    <citation type="submission" date="2020-05" db="EMBL/GenBank/DDBJ databases">
        <title>Evolutionary and genomic comparisons of hybrid uninucleate and nonhybrid Rhizoctonia fungi.</title>
        <authorList>
            <person name="Li C."/>
            <person name="Chen X."/>
        </authorList>
    </citation>
    <scope>NUCLEOTIDE SEQUENCE</scope>
    <source>
        <strain evidence="3">AG-1 IA</strain>
    </source>
</reference>
<feature type="region of interest" description="Disordered" evidence="1">
    <location>
        <begin position="20"/>
        <end position="64"/>
    </location>
</feature>